<dbReference type="Gene3D" id="2.60.120.340">
    <property type="entry name" value="Nucleoplasmin core domain"/>
    <property type="match status" value="1"/>
</dbReference>
<evidence type="ECO:0000256" key="5">
    <source>
        <dbReference type="PROSITE-ProRule" id="PRU00277"/>
    </source>
</evidence>
<feature type="compositionally biased region" description="Basic and acidic residues" evidence="6">
    <location>
        <begin position="308"/>
        <end position="320"/>
    </location>
</feature>
<dbReference type="GO" id="GO:0005634">
    <property type="term" value="C:nucleus"/>
    <property type="evidence" value="ECO:0007669"/>
    <property type="project" value="UniProtKB-ARBA"/>
</dbReference>
<feature type="domain" description="PPIase FKBP-type" evidence="7">
    <location>
        <begin position="426"/>
        <end position="512"/>
    </location>
</feature>
<keyword evidence="4 5" id="KW-0413">Isomerase</keyword>
<evidence type="ECO:0000313" key="9">
    <source>
        <dbReference type="Proteomes" id="UP001180020"/>
    </source>
</evidence>
<evidence type="ECO:0000256" key="4">
    <source>
        <dbReference type="ARBA" id="ARBA00023235"/>
    </source>
</evidence>
<comment type="caution">
    <text evidence="8">The sequence shown here is derived from an EMBL/GenBank/DDBJ whole genome shotgun (WGS) entry which is preliminary data.</text>
</comment>
<dbReference type="Pfam" id="PF17800">
    <property type="entry name" value="NPL"/>
    <property type="match status" value="1"/>
</dbReference>
<comment type="catalytic activity">
    <reaction evidence="1 5">
        <text>[protein]-peptidylproline (omega=180) = [protein]-peptidylproline (omega=0)</text>
        <dbReference type="Rhea" id="RHEA:16237"/>
        <dbReference type="Rhea" id="RHEA-COMP:10747"/>
        <dbReference type="Rhea" id="RHEA-COMP:10748"/>
        <dbReference type="ChEBI" id="CHEBI:83833"/>
        <dbReference type="ChEBI" id="CHEBI:83834"/>
        <dbReference type="EC" id="5.2.1.8"/>
    </reaction>
</comment>
<reference evidence="8" key="2">
    <citation type="submission" date="2023-06" db="EMBL/GenBank/DDBJ databases">
        <authorList>
            <person name="Ma L."/>
            <person name="Liu K.-W."/>
            <person name="Li Z."/>
            <person name="Hsiao Y.-Y."/>
            <person name="Qi Y."/>
            <person name="Fu T."/>
            <person name="Tang G."/>
            <person name="Zhang D."/>
            <person name="Sun W.-H."/>
            <person name="Liu D.-K."/>
            <person name="Li Y."/>
            <person name="Chen G.-Z."/>
            <person name="Liu X.-D."/>
            <person name="Liao X.-Y."/>
            <person name="Jiang Y.-T."/>
            <person name="Yu X."/>
            <person name="Hao Y."/>
            <person name="Huang J."/>
            <person name="Zhao X.-W."/>
            <person name="Ke S."/>
            <person name="Chen Y.-Y."/>
            <person name="Wu W.-L."/>
            <person name="Hsu J.-L."/>
            <person name="Lin Y.-F."/>
            <person name="Huang M.-D."/>
            <person name="Li C.-Y."/>
            <person name="Huang L."/>
            <person name="Wang Z.-W."/>
            <person name="Zhao X."/>
            <person name="Zhong W.-Y."/>
            <person name="Peng D.-H."/>
            <person name="Ahmad S."/>
            <person name="Lan S."/>
            <person name="Zhang J.-S."/>
            <person name="Tsai W.-C."/>
            <person name="Van De Peer Y."/>
            <person name="Liu Z.-J."/>
        </authorList>
    </citation>
    <scope>NUCLEOTIDE SEQUENCE</scope>
    <source>
        <strain evidence="8">CP</strain>
        <tissue evidence="8">Leaves</tissue>
    </source>
</reference>
<feature type="compositionally biased region" description="Acidic residues" evidence="6">
    <location>
        <begin position="124"/>
        <end position="135"/>
    </location>
</feature>
<dbReference type="InterPro" id="IPR001179">
    <property type="entry name" value="PPIase_FKBP_dom"/>
</dbReference>
<dbReference type="Pfam" id="PF00254">
    <property type="entry name" value="FKBP_C"/>
    <property type="match status" value="1"/>
</dbReference>
<dbReference type="InterPro" id="IPR023566">
    <property type="entry name" value="PPIase_Fpr3/Fpr4-like"/>
</dbReference>
<dbReference type="PROSITE" id="PS50059">
    <property type="entry name" value="FKBP_PPIASE"/>
    <property type="match status" value="1"/>
</dbReference>
<dbReference type="Proteomes" id="UP001180020">
    <property type="component" value="Unassembled WGS sequence"/>
</dbReference>
<dbReference type="FunFam" id="3.10.50.40:FF:000006">
    <property type="entry name" value="Peptidyl-prolyl cis-trans isomerase"/>
    <property type="match status" value="1"/>
</dbReference>
<organism evidence="8 9">
    <name type="scientific">Acorus calamus</name>
    <name type="common">Sweet flag</name>
    <dbReference type="NCBI Taxonomy" id="4465"/>
    <lineage>
        <taxon>Eukaryota</taxon>
        <taxon>Viridiplantae</taxon>
        <taxon>Streptophyta</taxon>
        <taxon>Embryophyta</taxon>
        <taxon>Tracheophyta</taxon>
        <taxon>Spermatophyta</taxon>
        <taxon>Magnoliopsida</taxon>
        <taxon>Liliopsida</taxon>
        <taxon>Acoraceae</taxon>
        <taxon>Acorus</taxon>
    </lineage>
</organism>
<keyword evidence="3 5" id="KW-0697">Rotamase</keyword>
<feature type="region of interest" description="Disordered" evidence="6">
    <location>
        <begin position="174"/>
        <end position="278"/>
    </location>
</feature>
<dbReference type="SUPFAM" id="SSF54534">
    <property type="entry name" value="FKBP-like"/>
    <property type="match status" value="1"/>
</dbReference>
<sequence length="512" mass="56237">MAFWAAIVKPGSPYTHSLDDPRGRLRITQAALGKRGGSSPKSQCTLECKVGDMNPVILCHLSSEKLLQKMEVEFEEDDDVIFSVAGHGSVHLVGHFVDSGHHPCGHGDEFESDGVEGTGTESDSSSDDDESDEFDIAFGHDDSEDDEDLEMFSASPRRPNSGVVIEEILDDEKLVNGKDKKNLQKKKIKKDTDNGVDNSQRQIVVKGNNETEGIESEDEDGFPISSSLRNKIEQNPVDEPLKKGMKKRKTDDMECDDRRDAELGKKGNMKKKKEKATKERLFGSTDAIGDKPAEVGTHVADANLAGGDLKEKDEKLKNEEGEPTAKALQLVDSQVVPDDKTADTIIDEIQQKRKKKKNKKGKASKDGSNTETRESDVVKVDKEIGSVKETEMEKSKVHSKARTFPNGMVIEDLLMGQPNGKRASAGSKVSVFYIGKLQNGKIFDSNIGQRPFKFRLGVGQVIKGWDVGVTGMCIGDKRRLTIPPSMGYGSKSMGRIPGNSWLLFDVELVDVQ</sequence>
<evidence type="ECO:0000256" key="3">
    <source>
        <dbReference type="ARBA" id="ARBA00023110"/>
    </source>
</evidence>
<dbReference type="PIRSF" id="PIRSF001473">
    <property type="entry name" value="FK506-bp_FPR3"/>
    <property type="match status" value="1"/>
</dbReference>
<dbReference type="AlphaFoldDB" id="A0AAV9DZC5"/>
<feature type="compositionally biased region" description="Basic residues" evidence="6">
    <location>
        <begin position="352"/>
        <end position="362"/>
    </location>
</feature>
<feature type="compositionally biased region" description="Acidic residues" evidence="6">
    <location>
        <begin position="212"/>
        <end position="221"/>
    </location>
</feature>
<dbReference type="PANTHER" id="PTHR43811">
    <property type="entry name" value="FKBP-TYPE PEPTIDYL-PROLYL CIS-TRANS ISOMERASE FKPA"/>
    <property type="match status" value="1"/>
</dbReference>
<gene>
    <name evidence="8" type="primary">FKBP53</name>
    <name evidence="8" type="ORF">QJS10_CPA10g00787</name>
</gene>
<accession>A0AAV9DZC5</accession>
<evidence type="ECO:0000256" key="6">
    <source>
        <dbReference type="SAM" id="MobiDB-lite"/>
    </source>
</evidence>
<reference evidence="8" key="1">
    <citation type="journal article" date="2023" name="Nat. Commun.">
        <title>Diploid and tetraploid genomes of Acorus and the evolution of monocots.</title>
        <authorList>
            <person name="Ma L."/>
            <person name="Liu K.W."/>
            <person name="Li Z."/>
            <person name="Hsiao Y.Y."/>
            <person name="Qi Y."/>
            <person name="Fu T."/>
            <person name="Tang G.D."/>
            <person name="Zhang D."/>
            <person name="Sun W.H."/>
            <person name="Liu D.K."/>
            <person name="Li Y."/>
            <person name="Chen G.Z."/>
            <person name="Liu X.D."/>
            <person name="Liao X.Y."/>
            <person name="Jiang Y.T."/>
            <person name="Yu X."/>
            <person name="Hao Y."/>
            <person name="Huang J."/>
            <person name="Zhao X.W."/>
            <person name="Ke S."/>
            <person name="Chen Y.Y."/>
            <person name="Wu W.L."/>
            <person name="Hsu J.L."/>
            <person name="Lin Y.F."/>
            <person name="Huang M.D."/>
            <person name="Li C.Y."/>
            <person name="Huang L."/>
            <person name="Wang Z.W."/>
            <person name="Zhao X."/>
            <person name="Zhong W.Y."/>
            <person name="Peng D.H."/>
            <person name="Ahmad S."/>
            <person name="Lan S."/>
            <person name="Zhang J.S."/>
            <person name="Tsai W.C."/>
            <person name="Van de Peer Y."/>
            <person name="Liu Z.J."/>
        </authorList>
    </citation>
    <scope>NUCLEOTIDE SEQUENCE</scope>
    <source>
        <strain evidence="8">CP</strain>
    </source>
</reference>
<evidence type="ECO:0000256" key="1">
    <source>
        <dbReference type="ARBA" id="ARBA00000971"/>
    </source>
</evidence>
<dbReference type="EC" id="5.2.1.8" evidence="2 5"/>
<dbReference type="GO" id="GO:0003755">
    <property type="term" value="F:peptidyl-prolyl cis-trans isomerase activity"/>
    <property type="evidence" value="ECO:0007669"/>
    <property type="project" value="UniProtKB-KW"/>
</dbReference>
<feature type="region of interest" description="Disordered" evidence="6">
    <location>
        <begin position="103"/>
        <end position="158"/>
    </location>
</feature>
<keyword evidence="9" id="KW-1185">Reference proteome</keyword>
<proteinExistence type="predicted"/>
<dbReference type="InterPro" id="IPR041232">
    <property type="entry name" value="NPL"/>
</dbReference>
<dbReference type="EMBL" id="JAUJYO010000010">
    <property type="protein sequence ID" value="KAK1306219.1"/>
    <property type="molecule type" value="Genomic_DNA"/>
</dbReference>
<name>A0AAV9DZC5_ACOCL</name>
<feature type="region of interest" description="Disordered" evidence="6">
    <location>
        <begin position="351"/>
        <end position="378"/>
    </location>
</feature>
<feature type="compositionally biased region" description="Basic and acidic residues" evidence="6">
    <location>
        <begin position="249"/>
        <end position="265"/>
    </location>
</feature>
<evidence type="ECO:0000259" key="7">
    <source>
        <dbReference type="PROSITE" id="PS50059"/>
    </source>
</evidence>
<protein>
    <recommendedName>
        <fullName evidence="2 5">peptidylprolyl isomerase</fullName>
        <ecNumber evidence="2 5">5.2.1.8</ecNumber>
    </recommendedName>
</protein>
<evidence type="ECO:0000256" key="2">
    <source>
        <dbReference type="ARBA" id="ARBA00013194"/>
    </source>
</evidence>
<dbReference type="Gene3D" id="3.10.50.40">
    <property type="match status" value="1"/>
</dbReference>
<dbReference type="PANTHER" id="PTHR43811:SF19">
    <property type="entry name" value="39 KDA FK506-BINDING NUCLEAR PROTEIN"/>
    <property type="match status" value="1"/>
</dbReference>
<feature type="region of interest" description="Disordered" evidence="6">
    <location>
        <begin position="301"/>
        <end position="337"/>
    </location>
</feature>
<dbReference type="InterPro" id="IPR046357">
    <property type="entry name" value="PPIase_dom_sf"/>
</dbReference>
<evidence type="ECO:0000313" key="8">
    <source>
        <dbReference type="EMBL" id="KAK1306219.1"/>
    </source>
</evidence>